<accession>A0A4Y9F6G6</accession>
<reference evidence="2 3" key="1">
    <citation type="submission" date="2019-03" db="EMBL/GenBank/DDBJ databases">
        <title>Diversity of the mouse oral microbiome.</title>
        <authorList>
            <person name="Joseph S."/>
            <person name="Aduse-Opoku J."/>
            <person name="Curtis M."/>
            <person name="Wade W."/>
            <person name="Hashim A."/>
        </authorList>
    </citation>
    <scope>NUCLEOTIDE SEQUENCE [LARGE SCALE GENOMIC DNA]</scope>
    <source>
        <strain evidence="3">irhom_31</strain>
    </source>
</reference>
<protein>
    <submittedName>
        <fullName evidence="2">Uncharacterized protein</fullName>
    </submittedName>
</protein>
<evidence type="ECO:0000313" key="3">
    <source>
        <dbReference type="Proteomes" id="UP000297951"/>
    </source>
</evidence>
<dbReference type="EMBL" id="SPQC01000008">
    <property type="protein sequence ID" value="TFU23368.1"/>
    <property type="molecule type" value="Genomic_DNA"/>
</dbReference>
<dbReference type="AlphaFoldDB" id="A0A4Y9F6G6"/>
<gene>
    <name evidence="2" type="ORF">E4U03_03240</name>
</gene>
<evidence type="ECO:0000256" key="1">
    <source>
        <dbReference type="SAM" id="Phobius"/>
    </source>
</evidence>
<keyword evidence="1" id="KW-0812">Transmembrane</keyword>
<dbReference type="RefSeq" id="WP_135011557.1">
    <property type="nucleotide sequence ID" value="NZ_JADGLK010000008.1"/>
</dbReference>
<comment type="caution">
    <text evidence="2">The sequence shown here is derived from an EMBL/GenBank/DDBJ whole genome shotgun (WGS) entry which is preliminary data.</text>
</comment>
<keyword evidence="1" id="KW-1133">Transmembrane helix</keyword>
<organism evidence="2 3">
    <name type="scientific">Rothia nasimurium</name>
    <dbReference type="NCBI Taxonomy" id="85336"/>
    <lineage>
        <taxon>Bacteria</taxon>
        <taxon>Bacillati</taxon>
        <taxon>Actinomycetota</taxon>
        <taxon>Actinomycetes</taxon>
        <taxon>Micrococcales</taxon>
        <taxon>Micrococcaceae</taxon>
        <taxon>Rothia</taxon>
    </lineage>
</organism>
<proteinExistence type="predicted"/>
<feature type="transmembrane region" description="Helical" evidence="1">
    <location>
        <begin position="26"/>
        <end position="43"/>
    </location>
</feature>
<sequence length="69" mass="7593">MSVTCGVLAITGMYVIIHSGLTDGKGWAWTWFLSLAIIPCAAWKRLWGTFTIGILIFLFPVAAILFQGF</sequence>
<name>A0A4Y9F6G6_9MICC</name>
<feature type="transmembrane region" description="Helical" evidence="1">
    <location>
        <begin position="50"/>
        <end position="68"/>
    </location>
</feature>
<evidence type="ECO:0000313" key="2">
    <source>
        <dbReference type="EMBL" id="TFU23368.1"/>
    </source>
</evidence>
<keyword evidence="1" id="KW-0472">Membrane</keyword>
<dbReference type="Proteomes" id="UP000297951">
    <property type="component" value="Unassembled WGS sequence"/>
</dbReference>